<gene>
    <name evidence="3" type="ORF">VITISV_016460</name>
</gene>
<organism evidence="3">
    <name type="scientific">Vitis vinifera</name>
    <name type="common">Grape</name>
    <dbReference type="NCBI Taxonomy" id="29760"/>
    <lineage>
        <taxon>Eukaryota</taxon>
        <taxon>Viridiplantae</taxon>
        <taxon>Streptophyta</taxon>
        <taxon>Embryophyta</taxon>
        <taxon>Tracheophyta</taxon>
        <taxon>Spermatophyta</taxon>
        <taxon>Magnoliopsida</taxon>
        <taxon>eudicotyledons</taxon>
        <taxon>Gunneridae</taxon>
        <taxon>Pentapetalae</taxon>
        <taxon>rosids</taxon>
        <taxon>Vitales</taxon>
        <taxon>Vitaceae</taxon>
        <taxon>Viteae</taxon>
        <taxon>Vitis</taxon>
    </lineage>
</organism>
<dbReference type="PANTHER" id="PTHR33223">
    <property type="entry name" value="CCHC-TYPE DOMAIN-CONTAINING PROTEIN"/>
    <property type="match status" value="1"/>
</dbReference>
<feature type="region of interest" description="Disordered" evidence="1">
    <location>
        <begin position="192"/>
        <end position="216"/>
    </location>
</feature>
<reference evidence="3" key="1">
    <citation type="journal article" date="2007" name="PLoS ONE">
        <title>The first genome sequence of an elite grapevine cultivar (Pinot noir Vitis vinifera L.): coping with a highly heterozygous genome.</title>
        <authorList>
            <person name="Velasco R."/>
            <person name="Zharkikh A."/>
            <person name="Troggio M."/>
            <person name="Cartwright D.A."/>
            <person name="Cestaro A."/>
            <person name="Pruss D."/>
            <person name="Pindo M."/>
            <person name="FitzGerald L.M."/>
            <person name="Vezzulli S."/>
            <person name="Reid J."/>
            <person name="Malacarne G."/>
            <person name="Iliev D."/>
            <person name="Coppola G."/>
            <person name="Wardell B."/>
            <person name="Micheletti D."/>
            <person name="Macalma T."/>
            <person name="Facci M."/>
            <person name="Mitchell J.T."/>
            <person name="Perazzolli M."/>
            <person name="Eldredge G."/>
            <person name="Gatto P."/>
            <person name="Oyzerski R."/>
            <person name="Moretto M."/>
            <person name="Gutin N."/>
            <person name="Stefanini M."/>
            <person name="Chen Y."/>
            <person name="Segala C."/>
            <person name="Davenport C."/>
            <person name="Dematte L."/>
            <person name="Mraz A."/>
            <person name="Battilana J."/>
            <person name="Stormo K."/>
            <person name="Costa F."/>
            <person name="Tao Q."/>
            <person name="Si-Ammour A."/>
            <person name="Harkins T."/>
            <person name="Lackey A."/>
            <person name="Perbost C."/>
            <person name="Taillon B."/>
            <person name="Stella A."/>
            <person name="Solovyev V."/>
            <person name="Fawcett J.A."/>
            <person name="Sterck L."/>
            <person name="Vandepoele K."/>
            <person name="Grando S.M."/>
            <person name="Toppo S."/>
            <person name="Moser C."/>
            <person name="Lanchbury J."/>
            <person name="Bogden R."/>
            <person name="Skolnick M."/>
            <person name="Sgaramella V."/>
            <person name="Bhatnagar S.K."/>
            <person name="Fontana P."/>
            <person name="Gutin A."/>
            <person name="Van de Peer Y."/>
            <person name="Salamini F."/>
            <person name="Viola R."/>
        </authorList>
    </citation>
    <scope>NUCLEOTIDE SEQUENCE</scope>
</reference>
<dbReference type="InterPro" id="IPR005162">
    <property type="entry name" value="Retrotrans_gag_dom"/>
</dbReference>
<protein>
    <recommendedName>
        <fullName evidence="2">Retrotransposon gag domain-containing protein</fullName>
    </recommendedName>
</protein>
<accession>A5AR40</accession>
<dbReference type="PANTHER" id="PTHR33223:SF10">
    <property type="entry name" value="AMINOTRANSFERASE-LIKE PLANT MOBILE DOMAIN-CONTAINING PROTEIN"/>
    <property type="match status" value="1"/>
</dbReference>
<evidence type="ECO:0000259" key="2">
    <source>
        <dbReference type="Pfam" id="PF03732"/>
    </source>
</evidence>
<evidence type="ECO:0000313" key="3">
    <source>
        <dbReference type="EMBL" id="CAN75943.1"/>
    </source>
</evidence>
<name>A5AR40_VITVI</name>
<proteinExistence type="predicted"/>
<feature type="region of interest" description="Disordered" evidence="1">
    <location>
        <begin position="290"/>
        <end position="310"/>
    </location>
</feature>
<feature type="compositionally biased region" description="Basic and acidic residues" evidence="1">
    <location>
        <begin position="291"/>
        <end position="303"/>
    </location>
</feature>
<feature type="domain" description="Retrotransposon gag" evidence="2">
    <location>
        <begin position="56"/>
        <end position="138"/>
    </location>
</feature>
<evidence type="ECO:0000256" key="1">
    <source>
        <dbReference type="SAM" id="MobiDB-lite"/>
    </source>
</evidence>
<dbReference type="EMBL" id="AM432703">
    <property type="protein sequence ID" value="CAN75943.1"/>
    <property type="molecule type" value="Genomic_DNA"/>
</dbReference>
<dbReference type="Pfam" id="PF03732">
    <property type="entry name" value="Retrotrans_gag"/>
    <property type="match status" value="1"/>
</dbReference>
<feature type="compositionally biased region" description="Basic and acidic residues" evidence="1">
    <location>
        <begin position="194"/>
        <end position="207"/>
    </location>
</feature>
<sequence>MLSTPFCSHITHYEPPRGFLVPKFSTYDGTNDPFDHIMHYRQLMTLDIGNDALLCKVFPASLQGQALSWFHRLPPNSIDNFRDLSEAFVGQYLCSARHKQNISTLQNIKMRDNESLREFVKRFGQAVLQIEVCSMDAVLQIFKRSICPGTPFFESLAKKPPTTMDDLFRRANKYSMLEDDVRAATQQVLVAGRASRDNADRHAKPPEPSKTSRPSHPYPYLYEKLLPMIQGLSDFRWPRPLETDPSIRDRSKKCAFHKDHGHTTETCRSLQYLVERLIKAGHLKQYLRSDTGGRDVSQHHNSEAPRAPVAPKAVINYINGGPSDEEYDSRRKRQKLLRAASIRERINSIRPGLTGEGPRPIDGTIIFPPYKHQSLAIWDTVSRVSKTPDESYLDSTDHQQHPLGDIILPVRAGPVTLNVQFSVVQELSPFNIILGRTWLHYMKAIPSTYHQMVSFLTNEGQTDLYGSQLAARQCYQIAREAVANQEDASPPEPSIARDQ</sequence>
<dbReference type="AlphaFoldDB" id="A5AR40"/>